<feature type="disulfide bond" evidence="5">
    <location>
        <begin position="147"/>
        <end position="156"/>
    </location>
</feature>
<dbReference type="InterPro" id="IPR042635">
    <property type="entry name" value="MEGF10/SREC1/2-like"/>
</dbReference>
<keyword evidence="2 5" id="KW-0245">EGF-like domain</keyword>
<dbReference type="GO" id="GO:0007154">
    <property type="term" value="P:cell communication"/>
    <property type="evidence" value="ECO:0007669"/>
    <property type="project" value="InterPro"/>
</dbReference>
<evidence type="ECO:0000256" key="5">
    <source>
        <dbReference type="PROSITE-ProRule" id="PRU00076"/>
    </source>
</evidence>
<dbReference type="PROSITE" id="PS50026">
    <property type="entry name" value="EGF_3"/>
    <property type="match status" value="2"/>
</dbReference>
<dbReference type="InterPro" id="IPR000742">
    <property type="entry name" value="EGF"/>
</dbReference>
<evidence type="ECO:0000256" key="1">
    <source>
        <dbReference type="ARBA" id="ARBA00022473"/>
    </source>
</evidence>
<dbReference type="PROSITE" id="PS00022">
    <property type="entry name" value="EGF_1"/>
    <property type="match status" value="2"/>
</dbReference>
<evidence type="ECO:0000256" key="4">
    <source>
        <dbReference type="ARBA" id="ARBA00023157"/>
    </source>
</evidence>
<feature type="disulfide bond" evidence="5">
    <location>
        <begin position="103"/>
        <end position="112"/>
    </location>
</feature>
<dbReference type="Gene3D" id="2.10.25.140">
    <property type="match status" value="2"/>
</dbReference>
<feature type="non-terminal residue" evidence="7">
    <location>
        <position position="1"/>
    </location>
</feature>
<evidence type="ECO:0000256" key="2">
    <source>
        <dbReference type="ARBA" id="ARBA00022536"/>
    </source>
</evidence>
<keyword evidence="3" id="KW-0677">Repeat</keyword>
<organism evidence="7 8">
    <name type="scientific">Adineta steineri</name>
    <dbReference type="NCBI Taxonomy" id="433720"/>
    <lineage>
        <taxon>Eukaryota</taxon>
        <taxon>Metazoa</taxon>
        <taxon>Spiralia</taxon>
        <taxon>Gnathifera</taxon>
        <taxon>Rotifera</taxon>
        <taxon>Eurotatoria</taxon>
        <taxon>Bdelloidea</taxon>
        <taxon>Adinetida</taxon>
        <taxon>Adinetidae</taxon>
        <taxon>Adineta</taxon>
    </lineage>
</organism>
<dbReference type="AlphaFoldDB" id="A0A820J131"/>
<reference evidence="7" key="1">
    <citation type="submission" date="2021-02" db="EMBL/GenBank/DDBJ databases">
        <authorList>
            <person name="Nowell W R."/>
        </authorList>
    </citation>
    <scope>NUCLEOTIDE SEQUENCE</scope>
</reference>
<dbReference type="PROSITE" id="PS01186">
    <property type="entry name" value="EGF_2"/>
    <property type="match status" value="2"/>
</dbReference>
<feature type="non-terminal residue" evidence="7">
    <location>
        <position position="215"/>
    </location>
</feature>
<dbReference type="GO" id="GO:0016020">
    <property type="term" value="C:membrane"/>
    <property type="evidence" value="ECO:0007669"/>
    <property type="project" value="InterPro"/>
</dbReference>
<dbReference type="EMBL" id="CAJOAY010017849">
    <property type="protein sequence ID" value="CAF4314962.1"/>
    <property type="molecule type" value="Genomic_DNA"/>
</dbReference>
<dbReference type="PANTHER" id="PTHR24043">
    <property type="entry name" value="SCAVENGER RECEPTOR CLASS F"/>
    <property type="match status" value="1"/>
</dbReference>
<dbReference type="Proteomes" id="UP000663881">
    <property type="component" value="Unassembled WGS sequence"/>
</dbReference>
<comment type="caution">
    <text evidence="7">The sequence shown here is derived from an EMBL/GenBank/DDBJ whole genome shotgun (WGS) entry which is preliminary data.</text>
</comment>
<feature type="domain" description="EGF-like" evidence="6">
    <location>
        <begin position="77"/>
        <end position="113"/>
    </location>
</feature>
<comment type="caution">
    <text evidence="5">Lacks conserved residue(s) required for the propagation of feature annotation.</text>
</comment>
<sequence>GLFQQMTLIDLTKNISNINQIIIGVKSYCRPTFYGKQCTIQCIPNNDCTSSYTCNSITGEKICSPGWYGNECSVHNVSSTCLSSELTCYNGGFCRNNQSTCCCPIGFTGKNCQYLSTCIPDRTCLNGGSCHSTYDTISRSNYFICNCPTGYTGLYCQDKQQCPATYYGPNCTVQCSAPNSCSQGHFYCNSDGEKVCLYGWGPINLCTQKLIASIF</sequence>
<dbReference type="SMART" id="SM00181">
    <property type="entry name" value="EGF"/>
    <property type="match status" value="3"/>
</dbReference>
<dbReference type="SUPFAM" id="SSF57196">
    <property type="entry name" value="EGF/Laminin"/>
    <property type="match status" value="1"/>
</dbReference>
<evidence type="ECO:0000256" key="3">
    <source>
        <dbReference type="ARBA" id="ARBA00022737"/>
    </source>
</evidence>
<dbReference type="GO" id="GO:0005044">
    <property type="term" value="F:scavenger receptor activity"/>
    <property type="evidence" value="ECO:0007669"/>
    <property type="project" value="InterPro"/>
</dbReference>
<accession>A0A820J131</accession>
<dbReference type="InterPro" id="IPR001774">
    <property type="entry name" value="DSL"/>
</dbReference>
<keyword evidence="4 5" id="KW-1015">Disulfide bond</keyword>
<dbReference type="Pfam" id="PF01414">
    <property type="entry name" value="DSL"/>
    <property type="match status" value="2"/>
</dbReference>
<name>A0A820J131_9BILA</name>
<evidence type="ECO:0000313" key="8">
    <source>
        <dbReference type="Proteomes" id="UP000663881"/>
    </source>
</evidence>
<evidence type="ECO:0000313" key="7">
    <source>
        <dbReference type="EMBL" id="CAF4314962.1"/>
    </source>
</evidence>
<dbReference type="PANTHER" id="PTHR24043:SF8">
    <property type="entry name" value="EGF-LIKE DOMAIN-CONTAINING PROTEIN"/>
    <property type="match status" value="1"/>
</dbReference>
<keyword evidence="1" id="KW-0217">Developmental protein</keyword>
<dbReference type="Gene3D" id="2.10.25.10">
    <property type="entry name" value="Laminin"/>
    <property type="match status" value="1"/>
</dbReference>
<protein>
    <recommendedName>
        <fullName evidence="6">EGF-like domain-containing protein</fullName>
    </recommendedName>
</protein>
<proteinExistence type="predicted"/>
<gene>
    <name evidence="7" type="ORF">OKA104_LOCUS46933</name>
</gene>
<dbReference type="SMART" id="SM00051">
    <property type="entry name" value="DSL"/>
    <property type="match status" value="1"/>
</dbReference>
<evidence type="ECO:0000259" key="6">
    <source>
        <dbReference type="PROSITE" id="PS50026"/>
    </source>
</evidence>
<feature type="domain" description="EGF-like" evidence="6">
    <location>
        <begin position="114"/>
        <end position="157"/>
    </location>
</feature>